<evidence type="ECO:0000256" key="10">
    <source>
        <dbReference type="ARBA" id="ARBA00023163"/>
    </source>
</evidence>
<dbReference type="PANTHER" id="PTHR33202">
    <property type="entry name" value="ZINC UPTAKE REGULATION PROTEIN"/>
    <property type="match status" value="1"/>
</dbReference>
<keyword evidence="9" id="KW-0238">DNA-binding</keyword>
<evidence type="ECO:0000256" key="9">
    <source>
        <dbReference type="ARBA" id="ARBA00023125"/>
    </source>
</evidence>
<keyword evidence="6" id="KW-0862">Zinc</keyword>
<evidence type="ECO:0000256" key="8">
    <source>
        <dbReference type="ARBA" id="ARBA00023015"/>
    </source>
</evidence>
<dbReference type="Gene3D" id="3.30.1490.190">
    <property type="match status" value="1"/>
</dbReference>
<evidence type="ECO:0000313" key="11">
    <source>
        <dbReference type="EMBL" id="CAB4852008.1"/>
    </source>
</evidence>
<keyword evidence="7" id="KW-0408">Iron</keyword>
<sequence>MSSLDPDGLAARLRDSGLRVTAPRLAVYAAVAAHPHADAEQVATVVRARLGAISTQAVYDVLKVLTQQDLLRRIEPAGSPARYETRTGDNHHHVICRLCGVTGDVDCAVNVTPCLEASNPQGFVIDEAEVTYWGRCPSCQGTATP</sequence>
<keyword evidence="8" id="KW-0805">Transcription regulation</keyword>
<comment type="subcellular location">
    <subcellularLocation>
        <location evidence="1">Cytoplasm</location>
    </subcellularLocation>
</comment>
<dbReference type="InterPro" id="IPR036390">
    <property type="entry name" value="WH_DNA-bd_sf"/>
</dbReference>
<dbReference type="InterPro" id="IPR002481">
    <property type="entry name" value="FUR"/>
</dbReference>
<accession>A0A6J7C5N4</accession>
<dbReference type="AlphaFoldDB" id="A0A6J7C5N4"/>
<dbReference type="GO" id="GO:1900376">
    <property type="term" value="P:regulation of secondary metabolite biosynthetic process"/>
    <property type="evidence" value="ECO:0007669"/>
    <property type="project" value="TreeGrafter"/>
</dbReference>
<dbReference type="EMBL" id="CAFBND010000105">
    <property type="protein sequence ID" value="CAB4955282.1"/>
    <property type="molecule type" value="Genomic_DNA"/>
</dbReference>
<reference evidence="11" key="1">
    <citation type="submission" date="2020-05" db="EMBL/GenBank/DDBJ databases">
        <authorList>
            <person name="Chiriac C."/>
            <person name="Salcher M."/>
            <person name="Ghai R."/>
            <person name="Kavagutti S V."/>
        </authorList>
    </citation>
    <scope>NUCLEOTIDE SEQUENCE</scope>
</reference>
<evidence type="ECO:0000256" key="6">
    <source>
        <dbReference type="ARBA" id="ARBA00022833"/>
    </source>
</evidence>
<name>A0A6J7C5N4_9ZZZZ</name>
<protein>
    <submittedName>
        <fullName evidence="11">Unannotated protein</fullName>
    </submittedName>
</protein>
<dbReference type="Pfam" id="PF01475">
    <property type="entry name" value="FUR"/>
    <property type="match status" value="1"/>
</dbReference>
<dbReference type="GO" id="GO:0005737">
    <property type="term" value="C:cytoplasm"/>
    <property type="evidence" value="ECO:0007669"/>
    <property type="project" value="UniProtKB-SubCell"/>
</dbReference>
<evidence type="ECO:0000256" key="4">
    <source>
        <dbReference type="ARBA" id="ARBA00022491"/>
    </source>
</evidence>
<keyword evidence="4" id="KW-0678">Repressor</keyword>
<comment type="similarity">
    <text evidence="2">Belongs to the Fur family.</text>
</comment>
<dbReference type="GO" id="GO:0000976">
    <property type="term" value="F:transcription cis-regulatory region binding"/>
    <property type="evidence" value="ECO:0007669"/>
    <property type="project" value="TreeGrafter"/>
</dbReference>
<proteinExistence type="inferred from homology"/>
<dbReference type="PANTHER" id="PTHR33202:SF18">
    <property type="entry name" value="TRANSCRIPTIONAL REGULATOR FURA"/>
    <property type="match status" value="1"/>
</dbReference>
<evidence type="ECO:0000256" key="3">
    <source>
        <dbReference type="ARBA" id="ARBA00022490"/>
    </source>
</evidence>
<keyword evidence="5" id="KW-0479">Metal-binding</keyword>
<gene>
    <name evidence="11" type="ORF">UFOPK3268_01468</name>
    <name evidence="12" type="ORF">UFOPK3752_01922</name>
    <name evidence="13" type="ORF">UFOPK4150_00555</name>
</gene>
<dbReference type="InterPro" id="IPR043135">
    <property type="entry name" value="Fur_C"/>
</dbReference>
<evidence type="ECO:0000313" key="13">
    <source>
        <dbReference type="EMBL" id="CAB5026081.1"/>
    </source>
</evidence>
<dbReference type="GO" id="GO:0003700">
    <property type="term" value="F:DNA-binding transcription factor activity"/>
    <property type="evidence" value="ECO:0007669"/>
    <property type="project" value="InterPro"/>
</dbReference>
<keyword evidence="10" id="KW-0804">Transcription</keyword>
<evidence type="ECO:0000256" key="1">
    <source>
        <dbReference type="ARBA" id="ARBA00004496"/>
    </source>
</evidence>
<evidence type="ECO:0000256" key="2">
    <source>
        <dbReference type="ARBA" id="ARBA00007957"/>
    </source>
</evidence>
<evidence type="ECO:0000256" key="7">
    <source>
        <dbReference type="ARBA" id="ARBA00023004"/>
    </source>
</evidence>
<dbReference type="SUPFAM" id="SSF46785">
    <property type="entry name" value="Winged helix' DNA-binding domain"/>
    <property type="match status" value="1"/>
</dbReference>
<dbReference type="InterPro" id="IPR036388">
    <property type="entry name" value="WH-like_DNA-bd_sf"/>
</dbReference>
<evidence type="ECO:0000256" key="5">
    <source>
        <dbReference type="ARBA" id="ARBA00022723"/>
    </source>
</evidence>
<dbReference type="EMBL" id="CAFBPU010000008">
    <property type="protein sequence ID" value="CAB5026081.1"/>
    <property type="molecule type" value="Genomic_DNA"/>
</dbReference>
<dbReference type="Gene3D" id="1.10.10.10">
    <property type="entry name" value="Winged helix-like DNA-binding domain superfamily/Winged helix DNA-binding domain"/>
    <property type="match status" value="1"/>
</dbReference>
<keyword evidence="3" id="KW-0963">Cytoplasm</keyword>
<evidence type="ECO:0000313" key="12">
    <source>
        <dbReference type="EMBL" id="CAB4955282.1"/>
    </source>
</evidence>
<dbReference type="CDD" id="cd07153">
    <property type="entry name" value="Fur_like"/>
    <property type="match status" value="1"/>
</dbReference>
<dbReference type="EMBL" id="CAFBIZ010000218">
    <property type="protein sequence ID" value="CAB4852008.1"/>
    <property type="molecule type" value="Genomic_DNA"/>
</dbReference>
<dbReference type="GO" id="GO:0045892">
    <property type="term" value="P:negative regulation of DNA-templated transcription"/>
    <property type="evidence" value="ECO:0007669"/>
    <property type="project" value="TreeGrafter"/>
</dbReference>
<organism evidence="11">
    <name type="scientific">freshwater metagenome</name>
    <dbReference type="NCBI Taxonomy" id="449393"/>
    <lineage>
        <taxon>unclassified sequences</taxon>
        <taxon>metagenomes</taxon>
        <taxon>ecological metagenomes</taxon>
    </lineage>
</organism>
<dbReference type="GO" id="GO:0008270">
    <property type="term" value="F:zinc ion binding"/>
    <property type="evidence" value="ECO:0007669"/>
    <property type="project" value="TreeGrafter"/>
</dbReference>